<dbReference type="InterPro" id="IPR046457">
    <property type="entry name" value="PMI_typeI_cat"/>
</dbReference>
<feature type="domain" description="Mannose-6-phosphate isomerase cupin" evidence="12">
    <location>
        <begin position="235"/>
        <end position="312"/>
    </location>
</feature>
<evidence type="ECO:0000256" key="7">
    <source>
        <dbReference type="ARBA" id="ARBA00029741"/>
    </source>
</evidence>
<proteinExistence type="inferred from homology"/>
<evidence type="ECO:0000256" key="5">
    <source>
        <dbReference type="ARBA" id="ARBA00022833"/>
    </source>
</evidence>
<evidence type="ECO:0000256" key="10">
    <source>
        <dbReference type="PIRSR" id="PIRSR036894-2"/>
    </source>
</evidence>
<dbReference type="Proteomes" id="UP000215450">
    <property type="component" value="Unassembled WGS sequence"/>
</dbReference>
<dbReference type="GO" id="GO:0008270">
    <property type="term" value="F:zinc ion binding"/>
    <property type="evidence" value="ECO:0007669"/>
    <property type="project" value="InterPro"/>
</dbReference>
<reference evidence="14 15" key="2">
    <citation type="submission" date="2017-06" db="EMBL/GenBank/DDBJ databases">
        <authorList>
            <person name="Kim H.J."/>
            <person name="Triplett B.A."/>
        </authorList>
    </citation>
    <scope>NUCLEOTIDE SEQUENCE [LARGE SCALE GENOMIC DNA]</scope>
    <source>
        <strain evidence="14">Kingella_eburonensis</strain>
    </source>
</reference>
<dbReference type="Pfam" id="PF20511">
    <property type="entry name" value="PMI_typeI_cat"/>
    <property type="match status" value="1"/>
</dbReference>
<dbReference type="GO" id="GO:0005975">
    <property type="term" value="P:carbohydrate metabolic process"/>
    <property type="evidence" value="ECO:0007669"/>
    <property type="project" value="InterPro"/>
</dbReference>
<dbReference type="PIRSF" id="PIRSF036894">
    <property type="entry name" value="PMI_Firm_short"/>
    <property type="match status" value="1"/>
</dbReference>
<evidence type="ECO:0000256" key="9">
    <source>
        <dbReference type="PIRSR" id="PIRSR036894-1"/>
    </source>
</evidence>
<dbReference type="PANTHER" id="PTHR42742">
    <property type="entry name" value="TRANSCRIPTIONAL REPRESSOR MPRA"/>
    <property type="match status" value="1"/>
</dbReference>
<organism evidence="14 15">
    <name type="scientific">Kingella negevensis</name>
    <dbReference type="NCBI Taxonomy" id="1522312"/>
    <lineage>
        <taxon>Bacteria</taxon>
        <taxon>Pseudomonadati</taxon>
        <taxon>Pseudomonadota</taxon>
        <taxon>Betaproteobacteria</taxon>
        <taxon>Neisseriales</taxon>
        <taxon>Neisseriaceae</taxon>
        <taxon>Kingella</taxon>
    </lineage>
</organism>
<evidence type="ECO:0000256" key="3">
    <source>
        <dbReference type="ARBA" id="ARBA00011956"/>
    </source>
</evidence>
<feature type="binding site" evidence="9">
    <location>
        <position position="170"/>
    </location>
    <ligand>
        <name>Zn(2+)</name>
        <dbReference type="ChEBI" id="CHEBI:29105"/>
    </ligand>
</feature>
<feature type="domain" description="Phosphomannose isomerase type I catalytic" evidence="11">
    <location>
        <begin position="5"/>
        <end position="103"/>
    </location>
</feature>
<reference evidence="13" key="1">
    <citation type="submission" date="2017-05" db="EMBL/GenBank/DDBJ databases">
        <authorList>
            <person name="Song R."/>
            <person name="Chenine A.L."/>
            <person name="Ruprecht R.M."/>
        </authorList>
    </citation>
    <scope>NUCLEOTIDE SEQUENCE</scope>
    <source>
        <strain evidence="13">Kingella_eburonensis</strain>
    </source>
</reference>
<dbReference type="STRING" id="1522312.GCA_900177895_01270"/>
<evidence type="ECO:0000256" key="2">
    <source>
        <dbReference type="ARBA" id="ARBA00010772"/>
    </source>
</evidence>
<dbReference type="Gene3D" id="2.60.120.10">
    <property type="entry name" value="Jelly Rolls"/>
    <property type="match status" value="2"/>
</dbReference>
<dbReference type="InterPro" id="IPR051804">
    <property type="entry name" value="Carb_Metab_Reg_Kinase/Isom"/>
</dbReference>
<sequence>MQPLFLKSTFHDKIWGGNTLRTQFGYEIPTETTGEFWAISAHPNGMSTIANGKHTGKTLTQLFDQHRELFGNSTDKQFPLLTKILDAQDWLSVQVHPDDAYAAEHENSLGKTECWYIIAADEGAEIVYGHHATSREQLAQYIKDGKWNELLCKVKVKAGDFFHVPSGTIHAIGKGILILETQQSSDTTYRVYDFDRKNAQGNKRDLHIQQSIDVATIGAPQNSHPDTQIIGNCATTTYVSNEFFTVYKWQISGCVSMKKNAPYTLVSVLNGSGSLKIGSETFALKKGEHFILTSDIPEWTFDGNLEMIASHV</sequence>
<dbReference type="GO" id="GO:0004476">
    <property type="term" value="F:mannose-6-phosphate isomerase activity"/>
    <property type="evidence" value="ECO:0007669"/>
    <property type="project" value="UniProtKB-EC"/>
</dbReference>
<feature type="binding site" evidence="9">
    <location>
        <position position="113"/>
    </location>
    <ligand>
        <name>Zn(2+)</name>
        <dbReference type="ChEBI" id="CHEBI:29105"/>
    </ligand>
</feature>
<keyword evidence="5 9" id="KW-0862">Zinc</keyword>
<dbReference type="InterPro" id="IPR014628">
    <property type="entry name" value="Man6P_isomerase_Firm_short"/>
</dbReference>
<dbReference type="OrthoDB" id="9808275at2"/>
<evidence type="ECO:0000313" key="14">
    <source>
        <dbReference type="EMBL" id="SNB54293.1"/>
    </source>
</evidence>
<dbReference type="RefSeq" id="WP_095061941.1">
    <property type="nucleotide sequence ID" value="NZ_FXUV02000002.1"/>
</dbReference>
<dbReference type="CDD" id="cd07010">
    <property type="entry name" value="cupin_PMI_type_I_N_bac"/>
    <property type="match status" value="1"/>
</dbReference>
<gene>
    <name evidence="14" type="primary">yvyI</name>
    <name evidence="14" type="ORF">KEBURONENSIS_00745</name>
    <name evidence="13" type="ORF">KEBURONENSIS_00866</name>
</gene>
<dbReference type="InterPro" id="IPR049071">
    <property type="entry name" value="MPI_cupin_dom"/>
</dbReference>
<accession>A0A238T8W1</accession>
<dbReference type="NCBIfam" id="TIGR00218">
    <property type="entry name" value="manA"/>
    <property type="match status" value="1"/>
</dbReference>
<evidence type="ECO:0000313" key="13">
    <source>
        <dbReference type="EMBL" id="SMQ11862.1"/>
    </source>
</evidence>
<dbReference type="EMBL" id="FXUV02000002">
    <property type="protein sequence ID" value="SNB54293.1"/>
    <property type="molecule type" value="Genomic_DNA"/>
</dbReference>
<keyword evidence="4 9" id="KW-0479">Metal-binding</keyword>
<evidence type="ECO:0000256" key="4">
    <source>
        <dbReference type="ARBA" id="ARBA00022723"/>
    </source>
</evidence>
<dbReference type="PANTHER" id="PTHR42742:SF3">
    <property type="entry name" value="FRUCTOKINASE"/>
    <property type="match status" value="1"/>
</dbReference>
<dbReference type="AlphaFoldDB" id="A0A238T8W1"/>
<dbReference type="SUPFAM" id="SSF51182">
    <property type="entry name" value="RmlC-like cupins"/>
    <property type="match status" value="1"/>
</dbReference>
<name>A0A238T8W1_9NEIS</name>
<evidence type="ECO:0000259" key="11">
    <source>
        <dbReference type="Pfam" id="PF20511"/>
    </source>
</evidence>
<feature type="binding site" evidence="9">
    <location>
        <position position="96"/>
    </location>
    <ligand>
        <name>Zn(2+)</name>
        <dbReference type="ChEBI" id="CHEBI:29105"/>
    </ligand>
</feature>
<dbReference type="InterPro" id="IPR001250">
    <property type="entry name" value="Man6P_Isoase-1"/>
</dbReference>
<feature type="active site" evidence="10">
    <location>
        <position position="190"/>
    </location>
</feature>
<evidence type="ECO:0000256" key="1">
    <source>
        <dbReference type="ARBA" id="ARBA00000757"/>
    </source>
</evidence>
<dbReference type="InterPro" id="IPR011051">
    <property type="entry name" value="RmlC_Cupin_sf"/>
</dbReference>
<evidence type="ECO:0000256" key="8">
    <source>
        <dbReference type="ARBA" id="ARBA00030762"/>
    </source>
</evidence>
<dbReference type="Pfam" id="PF21621">
    <property type="entry name" value="MPI_cupin_dom"/>
    <property type="match status" value="1"/>
</dbReference>
<keyword evidence="15" id="KW-1185">Reference proteome</keyword>
<protein>
    <recommendedName>
        <fullName evidence="3">mannose-6-phosphate isomerase</fullName>
        <ecNumber evidence="3">5.3.1.8</ecNumber>
    </recommendedName>
    <alternativeName>
        <fullName evidence="7">Phosphohexomutase</fullName>
    </alternativeName>
    <alternativeName>
        <fullName evidence="8">Phosphomannose isomerase</fullName>
    </alternativeName>
</protein>
<dbReference type="EMBL" id="FXUV01000010">
    <property type="protein sequence ID" value="SMQ11862.1"/>
    <property type="molecule type" value="Genomic_DNA"/>
</dbReference>
<comment type="catalytic activity">
    <reaction evidence="1">
        <text>D-mannose 6-phosphate = D-fructose 6-phosphate</text>
        <dbReference type="Rhea" id="RHEA:12356"/>
        <dbReference type="ChEBI" id="CHEBI:58735"/>
        <dbReference type="ChEBI" id="CHEBI:61527"/>
        <dbReference type="EC" id="5.3.1.8"/>
    </reaction>
</comment>
<evidence type="ECO:0000313" key="15">
    <source>
        <dbReference type="Proteomes" id="UP000215450"/>
    </source>
</evidence>
<evidence type="ECO:0000256" key="6">
    <source>
        <dbReference type="ARBA" id="ARBA00023235"/>
    </source>
</evidence>
<dbReference type="EC" id="5.3.1.8" evidence="3"/>
<comment type="cofactor">
    <cofactor evidence="9">
        <name>Zn(2+)</name>
        <dbReference type="ChEBI" id="CHEBI:29105"/>
    </cofactor>
    <text evidence="9">Binds 1 zinc ion per subunit.</text>
</comment>
<comment type="similarity">
    <text evidence="2">Belongs to the mannose-6-phosphate isomerase type 1 family.</text>
</comment>
<evidence type="ECO:0000259" key="12">
    <source>
        <dbReference type="Pfam" id="PF21621"/>
    </source>
</evidence>
<dbReference type="InterPro" id="IPR014710">
    <property type="entry name" value="RmlC-like_jellyroll"/>
</dbReference>
<keyword evidence="6 14" id="KW-0413">Isomerase</keyword>